<dbReference type="EMBL" id="CM001167">
    <property type="protein sequence ID" value="EGJ71230.1"/>
    <property type="molecule type" value="Genomic_DNA"/>
</dbReference>
<dbReference type="HOGENOM" id="CLU_1060297_0_0_10"/>
<dbReference type="PROSITE" id="PS51257">
    <property type="entry name" value="PROKAR_LIPOPROTEIN"/>
    <property type="match status" value="1"/>
</dbReference>
<keyword evidence="2" id="KW-1185">Reference proteome</keyword>
<dbReference type="eggNOG" id="ENOG502ZNEJ">
    <property type="taxonomic scope" value="Bacteria"/>
</dbReference>
<reference evidence="1 2" key="1">
    <citation type="journal article" date="2011" name="Stand. Genomic Sci.">
        <title>Non-contiguous finished genome sequence of Bacteroides coprosuis type strain (PC139).</title>
        <authorList>
            <person name="Land M."/>
            <person name="Held B."/>
            <person name="Gronow S."/>
            <person name="Abt B."/>
            <person name="Lucas S."/>
            <person name="Del Rio T.G."/>
            <person name="Nolan M."/>
            <person name="Tice H."/>
            <person name="Cheng J.F."/>
            <person name="Pitluck S."/>
            <person name="Liolios K."/>
            <person name="Pagani I."/>
            <person name="Ivanova N."/>
            <person name="Mavromatis K."/>
            <person name="Mikhailova N."/>
            <person name="Pati A."/>
            <person name="Tapia R."/>
            <person name="Han C."/>
            <person name="Goodwin L."/>
            <person name="Chen A."/>
            <person name="Palaniappan K."/>
            <person name="Hauser L."/>
            <person name="Brambilla E.M."/>
            <person name="Rohde M."/>
            <person name="Goker M."/>
            <person name="Detter J.C."/>
            <person name="Woyke T."/>
            <person name="Bristow J."/>
            <person name="Eisen J.A."/>
            <person name="Markowitz V."/>
            <person name="Hugenholtz P."/>
            <person name="Kyrpides N.C."/>
            <person name="Klenk H.P."/>
            <person name="Lapidus A."/>
        </authorList>
    </citation>
    <scope>NUCLEOTIDE SEQUENCE [LARGE SCALE GENOMIC DNA]</scope>
    <source>
        <strain evidence="1 2">DSM 18011</strain>
    </source>
</reference>
<evidence type="ECO:0000313" key="1">
    <source>
        <dbReference type="EMBL" id="EGJ71230.1"/>
    </source>
</evidence>
<accession>F3ZTJ9</accession>
<sequence length="275" mass="31835">MKLTLLLFLVMSLFSCGQKTGSEKEGDGVKPKLKENMQAKELLQGVWYDDDSGTPLLLVKGDTLRFIDQSDSSMEFMIVKDSLYTYGYDVVSYKIDKQSPYEFWFHSLSDRIVKLYKSENLEDSLFFMDNFPPEPIPIYTEVVQKDSVVFYNDRRYRGYVYINPSTMKVNKPTYSDEGIRIDNIFYDNVIHICVYEGQNSLFARDVLKKDFQSLVTDTFYEQAVLADMDFDGVDKNGYHFTARLGIPESFTHNLISVTISFEGKMSLALKELKME</sequence>
<name>F3ZTJ9_9BACE</name>
<organism evidence="1 2">
    <name type="scientific">Bacteroides coprosuis DSM 18011</name>
    <dbReference type="NCBI Taxonomy" id="679937"/>
    <lineage>
        <taxon>Bacteria</taxon>
        <taxon>Pseudomonadati</taxon>
        <taxon>Bacteroidota</taxon>
        <taxon>Bacteroidia</taxon>
        <taxon>Bacteroidales</taxon>
        <taxon>Bacteroidaceae</taxon>
        <taxon>Bacteroides</taxon>
    </lineage>
</organism>
<dbReference type="AlphaFoldDB" id="F3ZTJ9"/>
<dbReference type="OrthoDB" id="1036657at2"/>
<protein>
    <recommendedName>
        <fullName evidence="3">Lipoprotein</fullName>
    </recommendedName>
</protein>
<evidence type="ECO:0000313" key="2">
    <source>
        <dbReference type="Proteomes" id="UP000018439"/>
    </source>
</evidence>
<dbReference type="STRING" id="679937.Bcop_1023"/>
<proteinExistence type="predicted"/>
<dbReference type="Pfam" id="PF15889">
    <property type="entry name" value="DUF4738"/>
    <property type="match status" value="1"/>
</dbReference>
<dbReference type="InterPro" id="IPR031762">
    <property type="entry name" value="DUF4738"/>
</dbReference>
<dbReference type="Gene3D" id="2.40.128.510">
    <property type="entry name" value="Protein of unknown function DUF4738"/>
    <property type="match status" value="1"/>
</dbReference>
<dbReference type="Proteomes" id="UP000018439">
    <property type="component" value="Chromosome"/>
</dbReference>
<evidence type="ECO:0008006" key="3">
    <source>
        <dbReference type="Google" id="ProtNLM"/>
    </source>
</evidence>
<gene>
    <name evidence="1" type="ORF">Bcop_1023</name>
</gene>